<organism evidence="1 2">
    <name type="scientific">Araneus ventricosus</name>
    <name type="common">Orbweaver spider</name>
    <name type="synonym">Epeira ventricosa</name>
    <dbReference type="NCBI Taxonomy" id="182803"/>
    <lineage>
        <taxon>Eukaryota</taxon>
        <taxon>Metazoa</taxon>
        <taxon>Ecdysozoa</taxon>
        <taxon>Arthropoda</taxon>
        <taxon>Chelicerata</taxon>
        <taxon>Arachnida</taxon>
        <taxon>Araneae</taxon>
        <taxon>Araneomorphae</taxon>
        <taxon>Entelegynae</taxon>
        <taxon>Araneoidea</taxon>
        <taxon>Araneidae</taxon>
        <taxon>Araneus</taxon>
    </lineage>
</organism>
<evidence type="ECO:0000313" key="1">
    <source>
        <dbReference type="EMBL" id="GBO02090.1"/>
    </source>
</evidence>
<name>A0A4Y2TRM3_ARAVE</name>
<protein>
    <submittedName>
        <fullName evidence="1">Uncharacterized protein</fullName>
    </submittedName>
</protein>
<proteinExistence type="predicted"/>
<dbReference type="AlphaFoldDB" id="A0A4Y2TRM3"/>
<sequence length="123" mass="13713">MLSLFRGRFGCNSLQKFFGKMPVPVWPTRKGVRELKILVRENEEPLGLRKAVTKSLHSCMQPDTAMPVFGFCSRQGQGLALSTVQKDRVVPICSGIHFVRNSIQLSFNGVWAFTCCHLGTGLD</sequence>
<gene>
    <name evidence="1" type="ORF">AVEN_252248_1</name>
</gene>
<dbReference type="EMBL" id="BGPR01029939">
    <property type="protein sequence ID" value="GBO02090.1"/>
    <property type="molecule type" value="Genomic_DNA"/>
</dbReference>
<reference evidence="1 2" key="1">
    <citation type="journal article" date="2019" name="Sci. Rep.">
        <title>Orb-weaving spider Araneus ventricosus genome elucidates the spidroin gene catalogue.</title>
        <authorList>
            <person name="Kono N."/>
            <person name="Nakamura H."/>
            <person name="Ohtoshi R."/>
            <person name="Moran D.A.P."/>
            <person name="Shinohara A."/>
            <person name="Yoshida Y."/>
            <person name="Fujiwara M."/>
            <person name="Mori M."/>
            <person name="Tomita M."/>
            <person name="Arakawa K."/>
        </authorList>
    </citation>
    <scope>NUCLEOTIDE SEQUENCE [LARGE SCALE GENOMIC DNA]</scope>
</reference>
<keyword evidence="2" id="KW-1185">Reference proteome</keyword>
<comment type="caution">
    <text evidence="1">The sequence shown here is derived from an EMBL/GenBank/DDBJ whole genome shotgun (WGS) entry which is preliminary data.</text>
</comment>
<evidence type="ECO:0000313" key="2">
    <source>
        <dbReference type="Proteomes" id="UP000499080"/>
    </source>
</evidence>
<accession>A0A4Y2TRM3</accession>
<dbReference type="Proteomes" id="UP000499080">
    <property type="component" value="Unassembled WGS sequence"/>
</dbReference>